<keyword evidence="1" id="KW-1133">Transmembrane helix</keyword>
<name>A0AAJ1BI06_9GAMM</name>
<keyword evidence="1" id="KW-0472">Membrane</keyword>
<accession>A0AAJ1BI06</accession>
<feature type="transmembrane region" description="Helical" evidence="1">
    <location>
        <begin position="85"/>
        <end position="104"/>
    </location>
</feature>
<evidence type="ECO:0000256" key="1">
    <source>
        <dbReference type="SAM" id="Phobius"/>
    </source>
</evidence>
<dbReference type="EMBL" id="JAKUDL010000004">
    <property type="protein sequence ID" value="MCH4295092.1"/>
    <property type="molecule type" value="Genomic_DNA"/>
</dbReference>
<evidence type="ECO:0000313" key="2">
    <source>
        <dbReference type="EMBL" id="MCH4295092.1"/>
    </source>
</evidence>
<reference evidence="2 3" key="1">
    <citation type="submission" date="2022-02" db="EMBL/GenBank/DDBJ databases">
        <title>The genome sequence of Shewanella sp. 3B26.</title>
        <authorList>
            <person name="Du J."/>
        </authorList>
    </citation>
    <scope>NUCLEOTIDE SEQUENCE [LARGE SCALE GENOMIC DNA]</scope>
    <source>
        <strain evidence="2 3">3B26</strain>
    </source>
</reference>
<keyword evidence="1" id="KW-0812">Transmembrane</keyword>
<dbReference type="InterPro" id="IPR021484">
    <property type="entry name" value="DUF3137"/>
</dbReference>
<organism evidence="2 3">
    <name type="scientific">Shewanella zhuhaiensis</name>
    <dbReference type="NCBI Taxonomy" id="2919576"/>
    <lineage>
        <taxon>Bacteria</taxon>
        <taxon>Pseudomonadati</taxon>
        <taxon>Pseudomonadota</taxon>
        <taxon>Gammaproteobacteria</taxon>
        <taxon>Alteromonadales</taxon>
        <taxon>Shewanellaceae</taxon>
        <taxon>Shewanella</taxon>
    </lineage>
</organism>
<sequence length="339" mass="38827">MNMLSFLLGAPIKAQRATKGLSANPADIDALKAYYESDIAPLCRKFENQRISALKHARKRLYLGAAIYLSLLLLAFPMMRPGAEYAPFIWMIAVMLAIGMWHVASRPLKQYSGAVQAEIYPRIFRFFGPDFVFCKGQDMGLRRFKDARILPSYDKARFDDGVLGSYRGVEIVINEVHLLREERDKDNRTQHVTAFKGLTISLSSHKPFKGHTVAIRARGAITNFFSDSHGGLERVRLEDPRFEKLFDVFSSDQIEARVLLTTAFMERLLELASFFQSRIQCAFYHDRLLITLESNQNRFEQTSIFNGATFEDEFSQIHAEMKQLFAIIELLKLNEYTGL</sequence>
<keyword evidence="3" id="KW-1185">Reference proteome</keyword>
<feature type="transmembrane region" description="Helical" evidence="1">
    <location>
        <begin position="61"/>
        <end position="79"/>
    </location>
</feature>
<gene>
    <name evidence="2" type="ORF">MJ923_12350</name>
</gene>
<evidence type="ECO:0000313" key="3">
    <source>
        <dbReference type="Proteomes" id="UP001297581"/>
    </source>
</evidence>
<proteinExistence type="predicted"/>
<dbReference type="Proteomes" id="UP001297581">
    <property type="component" value="Unassembled WGS sequence"/>
</dbReference>
<comment type="caution">
    <text evidence="2">The sequence shown here is derived from an EMBL/GenBank/DDBJ whole genome shotgun (WGS) entry which is preliminary data.</text>
</comment>
<dbReference type="RefSeq" id="WP_240591362.1">
    <property type="nucleotide sequence ID" value="NZ_JAKUDL010000004.1"/>
</dbReference>
<dbReference type="Pfam" id="PF11335">
    <property type="entry name" value="DUF3137"/>
    <property type="match status" value="1"/>
</dbReference>
<protein>
    <submittedName>
        <fullName evidence="2">DUF3137 domain-containing protein</fullName>
    </submittedName>
</protein>
<dbReference type="AlphaFoldDB" id="A0AAJ1BI06"/>